<accession>A0ABP7PLI4</accession>
<dbReference type="Gene3D" id="2.60.120.1440">
    <property type="match status" value="1"/>
</dbReference>
<gene>
    <name evidence="3" type="ORF">GCM10022407_12240</name>
</gene>
<evidence type="ECO:0000259" key="2">
    <source>
        <dbReference type="Pfam" id="PF16344"/>
    </source>
</evidence>
<evidence type="ECO:0000313" key="3">
    <source>
        <dbReference type="EMBL" id="GAA3967596.1"/>
    </source>
</evidence>
<organism evidence="3 4">
    <name type="scientific">Hymenobacter antarcticus</name>
    <dbReference type="NCBI Taxonomy" id="486270"/>
    <lineage>
        <taxon>Bacteria</taxon>
        <taxon>Pseudomonadati</taxon>
        <taxon>Bacteroidota</taxon>
        <taxon>Cytophagia</taxon>
        <taxon>Cytophagales</taxon>
        <taxon>Hymenobacteraceae</taxon>
        <taxon>Hymenobacter</taxon>
    </lineage>
</organism>
<proteinExistence type="predicted"/>
<dbReference type="Proteomes" id="UP001501556">
    <property type="component" value="Unassembled WGS sequence"/>
</dbReference>
<keyword evidence="4" id="KW-1185">Reference proteome</keyword>
<reference evidence="4" key="1">
    <citation type="journal article" date="2019" name="Int. J. Syst. Evol. Microbiol.">
        <title>The Global Catalogue of Microorganisms (GCM) 10K type strain sequencing project: providing services to taxonomists for standard genome sequencing and annotation.</title>
        <authorList>
            <consortium name="The Broad Institute Genomics Platform"/>
            <consortium name="The Broad Institute Genome Sequencing Center for Infectious Disease"/>
            <person name="Wu L."/>
            <person name="Ma J."/>
        </authorList>
    </citation>
    <scope>NUCLEOTIDE SEQUENCE [LARGE SCALE GENOMIC DNA]</scope>
    <source>
        <strain evidence="4">JCM 17217</strain>
    </source>
</reference>
<sequence>MDQSEFRTLLHRYQTGSCTDAEKRRIEAWYTGLGAERRLQLSPDERTALEATVWQRIADRTILSAAPDETSLLSSRPVAGRFGWASVGVRWAAVAVFALGAGLASTYWGRGLASRPASAPAGVAEARWVVYRNNLAHDTRVALPDGSAVTLTPASQLKYPRAFTGARRTVYLTGEAFFEVFHDDHHPFSVYTEQVVTTVLGTTFRVRAYAGQAEAQVQVRTGAVRVSPRTAGATALAAGVVVRPNQQAVYSVGRGQLRRELVPQPALLAPQAFVFDDRPVAEVLTALQKAYGIAIEYDAAALHHCTLNLSLGQEPLFEKLDIICQTLGASYEKADGRILFHSQPCPAE</sequence>
<feature type="domain" description="FecR protein" evidence="1">
    <location>
        <begin position="140"/>
        <end position="225"/>
    </location>
</feature>
<dbReference type="InterPro" id="IPR006860">
    <property type="entry name" value="FecR"/>
</dbReference>
<evidence type="ECO:0000313" key="4">
    <source>
        <dbReference type="Proteomes" id="UP001501556"/>
    </source>
</evidence>
<evidence type="ECO:0008006" key="5">
    <source>
        <dbReference type="Google" id="ProtNLM"/>
    </source>
</evidence>
<dbReference type="PANTHER" id="PTHR30273">
    <property type="entry name" value="PERIPLASMIC SIGNAL SENSOR AND SIGMA FACTOR ACTIVATOR FECR-RELATED"/>
    <property type="match status" value="1"/>
</dbReference>
<dbReference type="Pfam" id="PF16344">
    <property type="entry name" value="FecR_C"/>
    <property type="match status" value="1"/>
</dbReference>
<evidence type="ECO:0000259" key="1">
    <source>
        <dbReference type="Pfam" id="PF04773"/>
    </source>
</evidence>
<dbReference type="Gene3D" id="3.55.50.30">
    <property type="match status" value="1"/>
</dbReference>
<dbReference type="RefSeq" id="WP_345122129.1">
    <property type="nucleotide sequence ID" value="NZ_BAABDI010000005.1"/>
</dbReference>
<feature type="domain" description="Protein FecR C-terminal" evidence="2">
    <location>
        <begin position="273"/>
        <end position="338"/>
    </location>
</feature>
<dbReference type="PANTHER" id="PTHR30273:SF2">
    <property type="entry name" value="PROTEIN FECR"/>
    <property type="match status" value="1"/>
</dbReference>
<protein>
    <recommendedName>
        <fullName evidence="5">FecR family protein</fullName>
    </recommendedName>
</protein>
<name>A0ABP7PLI4_9BACT</name>
<dbReference type="Pfam" id="PF04773">
    <property type="entry name" value="FecR"/>
    <property type="match status" value="1"/>
</dbReference>
<comment type="caution">
    <text evidence="3">The sequence shown here is derived from an EMBL/GenBank/DDBJ whole genome shotgun (WGS) entry which is preliminary data.</text>
</comment>
<dbReference type="PIRSF" id="PIRSF018266">
    <property type="entry name" value="FecR"/>
    <property type="match status" value="1"/>
</dbReference>
<dbReference type="InterPro" id="IPR032508">
    <property type="entry name" value="FecR_C"/>
</dbReference>
<dbReference type="InterPro" id="IPR012373">
    <property type="entry name" value="Ferrdict_sens_TM"/>
</dbReference>
<dbReference type="EMBL" id="BAABDI010000005">
    <property type="protein sequence ID" value="GAA3967596.1"/>
    <property type="molecule type" value="Genomic_DNA"/>
</dbReference>